<gene>
    <name evidence="2" type="ORF">FEJ81_20140</name>
</gene>
<dbReference type="AlphaFoldDB" id="A0A4P8WMH0"/>
<accession>A0A4P8WMH0</accession>
<protein>
    <recommendedName>
        <fullName evidence="1">DAC domain-containing protein</fullName>
    </recommendedName>
</protein>
<dbReference type="OrthoDB" id="205384at2157"/>
<dbReference type="PROSITE" id="PS51794">
    <property type="entry name" value="DAC"/>
    <property type="match status" value="1"/>
</dbReference>
<dbReference type="RefSeq" id="WP_138247029.1">
    <property type="nucleotide sequence ID" value="NZ_CP040331.1"/>
</dbReference>
<dbReference type="Proteomes" id="UP000302218">
    <property type="component" value="Plasmid pNVE500"/>
</dbReference>
<dbReference type="InterPro" id="IPR003390">
    <property type="entry name" value="DNA_integrity_scan_DisA_N"/>
</dbReference>
<evidence type="ECO:0000313" key="2">
    <source>
        <dbReference type="EMBL" id="QCS44624.1"/>
    </source>
</evidence>
<organism evidence="2 3">
    <name type="scientific">Natrinema versiforme</name>
    <dbReference type="NCBI Taxonomy" id="88724"/>
    <lineage>
        <taxon>Archaea</taxon>
        <taxon>Methanobacteriati</taxon>
        <taxon>Methanobacteriota</taxon>
        <taxon>Stenosarchaea group</taxon>
        <taxon>Halobacteria</taxon>
        <taxon>Halobacteriales</taxon>
        <taxon>Natrialbaceae</taxon>
        <taxon>Natrinema</taxon>
    </lineage>
</organism>
<proteinExistence type="predicted"/>
<dbReference type="InterPro" id="IPR036888">
    <property type="entry name" value="DNA_integrity_DisA_N_sf"/>
</dbReference>
<feature type="domain" description="DAC" evidence="1">
    <location>
        <begin position="14"/>
        <end position="180"/>
    </location>
</feature>
<dbReference type="SUPFAM" id="SSF143597">
    <property type="entry name" value="YojJ-like"/>
    <property type="match status" value="1"/>
</dbReference>
<dbReference type="KEGG" id="nvr:FEJ81_20140"/>
<evidence type="ECO:0000259" key="1">
    <source>
        <dbReference type="PROSITE" id="PS51794"/>
    </source>
</evidence>
<name>A0A4P8WMH0_9EURY</name>
<geneLocation type="plasmid" evidence="3">
    <name>pnve500</name>
</geneLocation>
<sequence length="186" mass="20924">MPTPASLDIDYQSHERVKKLIDILKFCLEDISLAFESWDEPYVTGPGLYFAIVSGHTVRNHADPMGANRWPVSTSRDVLDDVDSFYEATTEVARERDGAVVISVDGIVQEQMVRFHDYSSDPNQSTESRIQYADWMGSRHMSAADTSARPDAVTTMTLSAETGRVTVFDDGEYSTTPRDELYQAWQ</sequence>
<dbReference type="Gene3D" id="3.40.1700.10">
    <property type="entry name" value="DNA integrity scanning protein, DisA, N-terminal domain"/>
    <property type="match status" value="1"/>
</dbReference>
<dbReference type="GeneID" id="40267636"/>
<reference evidence="3" key="1">
    <citation type="submission" date="2019-05" db="EMBL/GenBank/DDBJ databases">
        <title>Genome sequence and methylation pattern of the halophilic Archaeon Natrinema versiforme BOL5-4.</title>
        <authorList>
            <person name="DasSarma P."/>
            <person name="Anton B.P."/>
            <person name="DasSarma S.L."/>
            <person name="Martinez F.L."/>
            <person name="Guzman D."/>
            <person name="Roberts R.J."/>
            <person name="DasSarma S."/>
        </authorList>
    </citation>
    <scope>NUCLEOTIDE SEQUENCE [LARGE SCALE GENOMIC DNA]</scope>
    <source>
        <strain evidence="3">BOL5-4</strain>
        <plasmid evidence="3">pnve500</plasmid>
    </source>
</reference>
<keyword evidence="2" id="KW-0614">Plasmid</keyword>
<dbReference type="EMBL" id="CP040331">
    <property type="protein sequence ID" value="QCS44624.1"/>
    <property type="molecule type" value="Genomic_DNA"/>
</dbReference>
<evidence type="ECO:0000313" key="3">
    <source>
        <dbReference type="Proteomes" id="UP000302218"/>
    </source>
</evidence>